<name>A0A1W0W139_SORBI</name>
<keyword evidence="3" id="KW-1185">Reference proteome</keyword>
<dbReference type="AlphaFoldDB" id="A0A1W0W139"/>
<protein>
    <submittedName>
        <fullName evidence="2">Uncharacterized protein</fullName>
    </submittedName>
</protein>
<evidence type="ECO:0000313" key="2">
    <source>
        <dbReference type="EMBL" id="OQU88094.1"/>
    </source>
</evidence>
<reference evidence="2 3" key="1">
    <citation type="journal article" date="2009" name="Nature">
        <title>The Sorghum bicolor genome and the diversification of grasses.</title>
        <authorList>
            <person name="Paterson A.H."/>
            <person name="Bowers J.E."/>
            <person name="Bruggmann R."/>
            <person name="Dubchak I."/>
            <person name="Grimwood J."/>
            <person name="Gundlach H."/>
            <person name="Haberer G."/>
            <person name="Hellsten U."/>
            <person name="Mitros T."/>
            <person name="Poliakov A."/>
            <person name="Schmutz J."/>
            <person name="Spannagl M."/>
            <person name="Tang H."/>
            <person name="Wang X."/>
            <person name="Wicker T."/>
            <person name="Bharti A.K."/>
            <person name="Chapman J."/>
            <person name="Feltus F.A."/>
            <person name="Gowik U."/>
            <person name="Grigoriev I.V."/>
            <person name="Lyons E."/>
            <person name="Maher C.A."/>
            <person name="Martis M."/>
            <person name="Narechania A."/>
            <person name="Otillar R.P."/>
            <person name="Penning B.W."/>
            <person name="Salamov A.A."/>
            <person name="Wang Y."/>
            <person name="Zhang L."/>
            <person name="Carpita N.C."/>
            <person name="Freeling M."/>
            <person name="Gingle A.R."/>
            <person name="Hash C.T."/>
            <person name="Keller B."/>
            <person name="Klein P."/>
            <person name="Kresovich S."/>
            <person name="McCann M.C."/>
            <person name="Ming R."/>
            <person name="Peterson D.G."/>
            <person name="Mehboob-ur-Rahman"/>
            <person name="Ware D."/>
            <person name="Westhoff P."/>
            <person name="Mayer K.F."/>
            <person name="Messing J."/>
            <person name="Rokhsar D.S."/>
        </authorList>
    </citation>
    <scope>NUCLEOTIDE SEQUENCE [LARGE SCALE GENOMIC DNA]</scope>
    <source>
        <strain evidence="3">cv. BTx623</strain>
    </source>
</reference>
<dbReference type="Proteomes" id="UP000000768">
    <property type="component" value="Chromosome 3"/>
</dbReference>
<dbReference type="InParanoid" id="A0A1W0W139"/>
<reference evidence="3" key="2">
    <citation type="journal article" date="2018" name="Plant J.">
        <title>The Sorghum bicolor reference genome: improved assembly, gene annotations, a transcriptome atlas, and signatures of genome organization.</title>
        <authorList>
            <person name="McCormick R.F."/>
            <person name="Truong S.K."/>
            <person name="Sreedasyam A."/>
            <person name="Jenkins J."/>
            <person name="Shu S."/>
            <person name="Sims D."/>
            <person name="Kennedy M."/>
            <person name="Amirebrahimi M."/>
            <person name="Weers B.D."/>
            <person name="McKinley B."/>
            <person name="Mattison A."/>
            <person name="Morishige D.T."/>
            <person name="Grimwood J."/>
            <person name="Schmutz J."/>
            <person name="Mullet J.E."/>
        </authorList>
    </citation>
    <scope>NUCLEOTIDE SEQUENCE [LARGE SCALE GENOMIC DNA]</scope>
    <source>
        <strain evidence="3">cv. BTx623</strain>
    </source>
</reference>
<accession>A0A1W0W139</accession>
<feature type="region of interest" description="Disordered" evidence="1">
    <location>
        <begin position="40"/>
        <end position="76"/>
    </location>
</feature>
<gene>
    <name evidence="2" type="ORF">SORBI_3003G399101</name>
</gene>
<evidence type="ECO:0000313" key="3">
    <source>
        <dbReference type="Proteomes" id="UP000000768"/>
    </source>
</evidence>
<sequence>MGQLQLQKQRHSLILLLKNNHTKMNKKMQSKVRHRSFFVMDSPLPGANGKERKSKEKKETVGEITVPETKTEQSSS</sequence>
<evidence type="ECO:0000256" key="1">
    <source>
        <dbReference type="SAM" id="MobiDB-lite"/>
    </source>
</evidence>
<feature type="compositionally biased region" description="Basic and acidic residues" evidence="1">
    <location>
        <begin position="49"/>
        <end position="61"/>
    </location>
</feature>
<organism evidence="2 3">
    <name type="scientific">Sorghum bicolor</name>
    <name type="common">Sorghum</name>
    <name type="synonym">Sorghum vulgare</name>
    <dbReference type="NCBI Taxonomy" id="4558"/>
    <lineage>
        <taxon>Eukaryota</taxon>
        <taxon>Viridiplantae</taxon>
        <taxon>Streptophyta</taxon>
        <taxon>Embryophyta</taxon>
        <taxon>Tracheophyta</taxon>
        <taxon>Spermatophyta</taxon>
        <taxon>Magnoliopsida</taxon>
        <taxon>Liliopsida</taxon>
        <taxon>Poales</taxon>
        <taxon>Poaceae</taxon>
        <taxon>PACMAD clade</taxon>
        <taxon>Panicoideae</taxon>
        <taxon>Andropogonodae</taxon>
        <taxon>Andropogoneae</taxon>
        <taxon>Sorghinae</taxon>
        <taxon>Sorghum</taxon>
    </lineage>
</organism>
<dbReference type="EMBL" id="CM000762">
    <property type="protein sequence ID" value="OQU88094.1"/>
    <property type="molecule type" value="Genomic_DNA"/>
</dbReference>
<proteinExistence type="predicted"/>
<dbReference type="Gramene" id="OQU88094">
    <property type="protein sequence ID" value="OQU88094"/>
    <property type="gene ID" value="SORBI_3003G399101"/>
</dbReference>